<dbReference type="InterPro" id="IPR029063">
    <property type="entry name" value="SAM-dependent_MTases_sf"/>
</dbReference>
<feature type="binding site" evidence="6">
    <location>
        <position position="82"/>
    </location>
    <ligand>
        <name>S-adenosyl-L-methionine</name>
        <dbReference type="ChEBI" id="CHEBI:59789"/>
    </ligand>
</feature>
<keyword evidence="4 6" id="KW-0808">Transferase</keyword>
<proteinExistence type="inferred from homology"/>
<dbReference type="PANTHER" id="PTHR31760">
    <property type="entry name" value="S-ADENOSYL-L-METHIONINE-DEPENDENT METHYLTRANSFERASES SUPERFAMILY PROTEIN"/>
    <property type="match status" value="1"/>
</dbReference>
<dbReference type="EMBL" id="QZDT01000001">
    <property type="protein sequence ID" value="NBJ91030.1"/>
    <property type="molecule type" value="Genomic_DNA"/>
</dbReference>
<dbReference type="PANTHER" id="PTHR31760:SF0">
    <property type="entry name" value="S-ADENOSYL-L-METHIONINE-DEPENDENT METHYLTRANSFERASES SUPERFAMILY PROTEIN"/>
    <property type="match status" value="1"/>
</dbReference>
<evidence type="ECO:0000256" key="3">
    <source>
        <dbReference type="ARBA" id="ARBA00022603"/>
    </source>
</evidence>
<dbReference type="InterPro" id="IPR003682">
    <property type="entry name" value="rRNA_ssu_MeTfrase_G"/>
</dbReference>
<dbReference type="NCBIfam" id="TIGR00138">
    <property type="entry name" value="rsmG_gidB"/>
    <property type="match status" value="1"/>
</dbReference>
<comment type="subcellular location">
    <subcellularLocation>
        <location evidence="6">Cytoplasm</location>
    </subcellularLocation>
</comment>
<feature type="binding site" evidence="6">
    <location>
        <position position="152"/>
    </location>
    <ligand>
        <name>S-adenosyl-L-methionine</name>
        <dbReference type="ChEBI" id="CHEBI:59789"/>
    </ligand>
</feature>
<sequence>MNDLLIHNFEKDLEEFNITLNERQTEQFIQYYELLLEWNSFMNLTAITQFEDVLKRHFLDSVSIIKAIPDLYNSSKKLIDIGTGAGFPGIPIKIVFPGLKITLLDSLNKRVKFLNKVISDLKLENINAIHGRAEDCARLNELRESFDLCVSRAVSNLSTLSEYCLPFVKKNGYFISYKSEKVIKEYENAQKAIGILGGKCETKIEFELPNSDIYRNLLIIKKEKNTPNKYPRNAGLPIKKPIF</sequence>
<gene>
    <name evidence="6 7" type="primary">rsmG</name>
    <name evidence="7" type="ORF">D5281_00105</name>
</gene>
<keyword evidence="3 6" id="KW-0489">Methyltransferase</keyword>
<keyword evidence="1 6" id="KW-0963">Cytoplasm</keyword>
<dbReference type="AlphaFoldDB" id="A0A9X5GQG0"/>
<dbReference type="Pfam" id="PF02527">
    <property type="entry name" value="GidB"/>
    <property type="match status" value="1"/>
</dbReference>
<comment type="function">
    <text evidence="6">Specifically methylates the N7 position of a guanine in 16S rRNA.</text>
</comment>
<dbReference type="CDD" id="cd02440">
    <property type="entry name" value="AdoMet_MTases"/>
    <property type="match status" value="1"/>
</dbReference>
<evidence type="ECO:0000256" key="5">
    <source>
        <dbReference type="ARBA" id="ARBA00022691"/>
    </source>
</evidence>
<dbReference type="GO" id="GO:0070043">
    <property type="term" value="F:rRNA (guanine-N7-)-methyltransferase activity"/>
    <property type="evidence" value="ECO:0007669"/>
    <property type="project" value="UniProtKB-UniRule"/>
</dbReference>
<dbReference type="GO" id="GO:0005829">
    <property type="term" value="C:cytosol"/>
    <property type="evidence" value="ECO:0007669"/>
    <property type="project" value="TreeGrafter"/>
</dbReference>
<accession>A0A9X5GQG0</accession>
<evidence type="ECO:0000256" key="4">
    <source>
        <dbReference type="ARBA" id="ARBA00022679"/>
    </source>
</evidence>
<organism evidence="7 8">
    <name type="scientific">Parablautia muri</name>
    <dbReference type="NCBI Taxonomy" id="2320879"/>
    <lineage>
        <taxon>Bacteria</taxon>
        <taxon>Bacillati</taxon>
        <taxon>Bacillota</taxon>
        <taxon>Clostridia</taxon>
        <taxon>Lachnospirales</taxon>
        <taxon>Lachnospiraceae</taxon>
        <taxon>Parablautia</taxon>
    </lineage>
</organism>
<keyword evidence="2 6" id="KW-0698">rRNA processing</keyword>
<dbReference type="SUPFAM" id="SSF53335">
    <property type="entry name" value="S-adenosyl-L-methionine-dependent methyltransferases"/>
    <property type="match status" value="1"/>
</dbReference>
<comment type="caution">
    <text evidence="6">Lacks conserved residue(s) required for the propagation of feature annotation.</text>
</comment>
<protein>
    <recommendedName>
        <fullName evidence="6">Ribosomal RNA small subunit methyltransferase G</fullName>
        <ecNumber evidence="6">2.1.1.-</ecNumber>
    </recommendedName>
    <alternativeName>
        <fullName evidence="6">16S rRNA 7-methylguanosine methyltransferase</fullName>
        <shortName evidence="6">16S rRNA m7G methyltransferase</shortName>
    </alternativeName>
</protein>
<dbReference type="Gene3D" id="3.40.50.150">
    <property type="entry name" value="Vaccinia Virus protein VP39"/>
    <property type="match status" value="1"/>
</dbReference>
<feature type="binding site" evidence="6">
    <location>
        <position position="87"/>
    </location>
    <ligand>
        <name>S-adenosyl-L-methionine</name>
        <dbReference type="ChEBI" id="CHEBI:59789"/>
    </ligand>
</feature>
<reference evidence="7" key="1">
    <citation type="submission" date="2018-09" db="EMBL/GenBank/DDBJ databases">
        <title>Murine metabolic-syndrome-specific gut microbial biobank.</title>
        <authorList>
            <person name="Liu C."/>
        </authorList>
    </citation>
    <scope>NUCLEOTIDE SEQUENCE</scope>
    <source>
        <strain evidence="7">D42-62</strain>
    </source>
</reference>
<dbReference type="HAMAP" id="MF_00074">
    <property type="entry name" value="16SrRNA_methyltr_G"/>
    <property type="match status" value="1"/>
</dbReference>
<feature type="binding site" evidence="6">
    <location>
        <begin position="133"/>
        <end position="134"/>
    </location>
    <ligand>
        <name>S-adenosyl-L-methionine</name>
        <dbReference type="ChEBI" id="CHEBI:59789"/>
    </ligand>
</feature>
<evidence type="ECO:0000256" key="2">
    <source>
        <dbReference type="ARBA" id="ARBA00022552"/>
    </source>
</evidence>
<name>A0A9X5GQG0_9FIRM</name>
<evidence type="ECO:0000256" key="6">
    <source>
        <dbReference type="HAMAP-Rule" id="MF_00074"/>
    </source>
</evidence>
<keyword evidence="5 6" id="KW-0949">S-adenosyl-L-methionine</keyword>
<dbReference type="PIRSF" id="PIRSF003078">
    <property type="entry name" value="GidB"/>
    <property type="match status" value="1"/>
</dbReference>
<keyword evidence="8" id="KW-1185">Reference proteome</keyword>
<dbReference type="EC" id="2.1.1.-" evidence="6"/>
<dbReference type="FunFam" id="3.40.50.150:FF:000041">
    <property type="entry name" value="Ribosomal RNA small subunit methyltransferase G"/>
    <property type="match status" value="1"/>
</dbReference>
<comment type="similarity">
    <text evidence="6">Belongs to the methyltransferase superfamily. RNA methyltransferase RsmG family.</text>
</comment>
<evidence type="ECO:0000256" key="1">
    <source>
        <dbReference type="ARBA" id="ARBA00022490"/>
    </source>
</evidence>
<comment type="caution">
    <text evidence="7">The sequence shown here is derived from an EMBL/GenBank/DDBJ whole genome shotgun (WGS) entry which is preliminary data.</text>
</comment>
<evidence type="ECO:0000313" key="7">
    <source>
        <dbReference type="EMBL" id="NBJ91030.1"/>
    </source>
</evidence>
<evidence type="ECO:0000313" key="8">
    <source>
        <dbReference type="Proteomes" id="UP001154420"/>
    </source>
</evidence>
<dbReference type="Proteomes" id="UP001154420">
    <property type="component" value="Unassembled WGS sequence"/>
</dbReference>